<comment type="similarity">
    <text evidence="2">Belongs to the sulfatase family.</text>
</comment>
<comment type="cofactor">
    <cofactor evidence="1">
        <name>Ca(2+)</name>
        <dbReference type="ChEBI" id="CHEBI:29108"/>
    </cofactor>
</comment>
<evidence type="ECO:0000256" key="6">
    <source>
        <dbReference type="ARBA" id="ARBA00022837"/>
    </source>
</evidence>
<dbReference type="eggNOG" id="COG3119">
    <property type="taxonomic scope" value="Bacteria"/>
</dbReference>
<keyword evidence="6" id="KW-0106">Calcium</keyword>
<proteinExistence type="inferred from homology"/>
<evidence type="ECO:0000256" key="4">
    <source>
        <dbReference type="ARBA" id="ARBA00022729"/>
    </source>
</evidence>
<dbReference type="Pfam" id="PF00884">
    <property type="entry name" value="Sulfatase"/>
    <property type="match status" value="1"/>
</dbReference>
<organism evidence="9 10">
    <name type="scientific">Lentisphaera araneosa HTCC2155</name>
    <dbReference type="NCBI Taxonomy" id="313628"/>
    <lineage>
        <taxon>Bacteria</taxon>
        <taxon>Pseudomonadati</taxon>
        <taxon>Lentisphaerota</taxon>
        <taxon>Lentisphaeria</taxon>
        <taxon>Lentisphaerales</taxon>
        <taxon>Lentisphaeraceae</taxon>
        <taxon>Lentisphaera</taxon>
    </lineage>
</organism>
<dbReference type="InterPro" id="IPR024607">
    <property type="entry name" value="Sulfatase_CS"/>
</dbReference>
<feature type="domain" description="Sulfatase N-terminal" evidence="8">
    <location>
        <begin position="22"/>
        <end position="373"/>
    </location>
</feature>
<evidence type="ECO:0000256" key="1">
    <source>
        <dbReference type="ARBA" id="ARBA00001913"/>
    </source>
</evidence>
<keyword evidence="4 7" id="KW-0732">Signal</keyword>
<dbReference type="GO" id="GO:0005737">
    <property type="term" value="C:cytoplasm"/>
    <property type="evidence" value="ECO:0007669"/>
    <property type="project" value="TreeGrafter"/>
</dbReference>
<dbReference type="CDD" id="cd16030">
    <property type="entry name" value="iduronate-2-sulfatase"/>
    <property type="match status" value="1"/>
</dbReference>
<dbReference type="PROSITE" id="PS00149">
    <property type="entry name" value="SULFATASE_2"/>
    <property type="match status" value="1"/>
</dbReference>
<dbReference type="InterPro" id="IPR017850">
    <property type="entry name" value="Alkaline_phosphatase_core_sf"/>
</dbReference>
<dbReference type="Gene3D" id="3.40.720.10">
    <property type="entry name" value="Alkaline Phosphatase, subunit A"/>
    <property type="match status" value="1"/>
</dbReference>
<gene>
    <name evidence="9" type="ORF">LNTAR_05684</name>
</gene>
<dbReference type="PANTHER" id="PTHR45953:SF1">
    <property type="entry name" value="IDURONATE 2-SULFATASE"/>
    <property type="match status" value="1"/>
</dbReference>
<dbReference type="RefSeq" id="WP_007279727.1">
    <property type="nucleotide sequence ID" value="NZ_ABCK01000016.1"/>
</dbReference>
<sequence length="487" mass="55005">MKSLFCLCLIFVTSLAAKDKMNVLFISADDLNCDIGPYGNTQVKTPNLDRLARMGTVFDRAYCQQPLCGPSRASIMSGLRPNTLGVWTLNSKLRGRIPNLVTMGEFFQKQGYYSGRVGKIYHYGNPTYIGTNGNDDEQTWTERFNPKGIDRTQEENIIRYPGGKTGKKGGLGISMAWWDPVSKDNEHTDGLVADRAIKMIEANKDKPFFIAAGFFNPHCPYVAPKKYFDMYDINDIELQELEEAKQELADVPAMAIQRDAGQRWPYFYKGLTRDEAKQCKLAYYATVSFIDAQVGRIFEALEKNNLMDKTIIVFWSDHGYFLGEKGLWFKRKAFERSARAPLLIAAPGLSKGQVCKSPVELLDIYPTLVEATGFQIPSELEGVSLSPLLKNAQTKWTKPAITQIHHGADKQGYSIRTKKWRYTEWNKGQAGKELYNHETDPEETINLATNPEHTQIVAQLSTELQKFSSSYIPGPQKAKKGKKNKKK</sequence>
<dbReference type="InterPro" id="IPR000917">
    <property type="entry name" value="Sulfatase_N"/>
</dbReference>
<dbReference type="SUPFAM" id="SSF53649">
    <property type="entry name" value="Alkaline phosphatase-like"/>
    <property type="match status" value="1"/>
</dbReference>
<keyword evidence="3" id="KW-0479">Metal-binding</keyword>
<dbReference type="OrthoDB" id="9762324at2"/>
<feature type="chain" id="PRO_5002694612" evidence="7">
    <location>
        <begin position="18"/>
        <end position="487"/>
    </location>
</feature>
<name>A6DPE5_9BACT</name>
<evidence type="ECO:0000256" key="5">
    <source>
        <dbReference type="ARBA" id="ARBA00022801"/>
    </source>
</evidence>
<dbReference type="GO" id="GO:0004423">
    <property type="term" value="F:iduronate-2-sulfatase activity"/>
    <property type="evidence" value="ECO:0007669"/>
    <property type="project" value="InterPro"/>
</dbReference>
<evidence type="ECO:0000313" key="9">
    <source>
        <dbReference type="EMBL" id="EDM26441.1"/>
    </source>
</evidence>
<protein>
    <submittedName>
        <fullName evidence="9">Iduronate-2-sulfatase</fullName>
    </submittedName>
</protein>
<dbReference type="STRING" id="313628.LNTAR_05684"/>
<dbReference type="PANTHER" id="PTHR45953">
    <property type="entry name" value="IDURONATE 2-SULFATASE"/>
    <property type="match status" value="1"/>
</dbReference>
<dbReference type="AlphaFoldDB" id="A6DPE5"/>
<comment type="caution">
    <text evidence="9">The sequence shown here is derived from an EMBL/GenBank/DDBJ whole genome shotgun (WGS) entry which is preliminary data.</text>
</comment>
<accession>A6DPE5</accession>
<dbReference type="EMBL" id="ABCK01000016">
    <property type="protein sequence ID" value="EDM26441.1"/>
    <property type="molecule type" value="Genomic_DNA"/>
</dbReference>
<dbReference type="InterPro" id="IPR035874">
    <property type="entry name" value="IDS"/>
</dbReference>
<keyword evidence="5" id="KW-0378">Hydrolase</keyword>
<evidence type="ECO:0000256" key="2">
    <source>
        <dbReference type="ARBA" id="ARBA00008779"/>
    </source>
</evidence>
<reference evidence="9 10" key="1">
    <citation type="journal article" date="2010" name="J. Bacteriol.">
        <title>Genome sequence of Lentisphaera araneosa HTCC2155T, the type species of the order Lentisphaerales in the phylum Lentisphaerae.</title>
        <authorList>
            <person name="Thrash J.C."/>
            <person name="Cho J.C."/>
            <person name="Vergin K.L."/>
            <person name="Morris R.M."/>
            <person name="Giovannoni S.J."/>
        </authorList>
    </citation>
    <scope>NUCLEOTIDE SEQUENCE [LARGE SCALE GENOMIC DNA]</scope>
    <source>
        <strain evidence="9 10">HTCC2155</strain>
    </source>
</reference>
<feature type="signal peptide" evidence="7">
    <location>
        <begin position="1"/>
        <end position="17"/>
    </location>
</feature>
<evidence type="ECO:0000313" key="10">
    <source>
        <dbReference type="Proteomes" id="UP000004947"/>
    </source>
</evidence>
<keyword evidence="10" id="KW-1185">Reference proteome</keyword>
<evidence type="ECO:0000256" key="3">
    <source>
        <dbReference type="ARBA" id="ARBA00022723"/>
    </source>
</evidence>
<dbReference type="Proteomes" id="UP000004947">
    <property type="component" value="Unassembled WGS sequence"/>
</dbReference>
<dbReference type="GO" id="GO:0046872">
    <property type="term" value="F:metal ion binding"/>
    <property type="evidence" value="ECO:0007669"/>
    <property type="project" value="UniProtKB-KW"/>
</dbReference>
<evidence type="ECO:0000259" key="8">
    <source>
        <dbReference type="Pfam" id="PF00884"/>
    </source>
</evidence>
<evidence type="ECO:0000256" key="7">
    <source>
        <dbReference type="SAM" id="SignalP"/>
    </source>
</evidence>